<proteinExistence type="predicted"/>
<dbReference type="AlphaFoldDB" id="A0A6J1H530"/>
<accession>A0A6J1H530</accession>
<organism evidence="1 2">
    <name type="scientific">Cucurbita moschata</name>
    <name type="common">Winter crookneck squash</name>
    <name type="synonym">Cucurbita pepo var. moschata</name>
    <dbReference type="NCBI Taxonomy" id="3662"/>
    <lineage>
        <taxon>Eukaryota</taxon>
        <taxon>Viridiplantae</taxon>
        <taxon>Streptophyta</taxon>
        <taxon>Embryophyta</taxon>
        <taxon>Tracheophyta</taxon>
        <taxon>Spermatophyta</taxon>
        <taxon>Magnoliopsida</taxon>
        <taxon>eudicotyledons</taxon>
        <taxon>Gunneridae</taxon>
        <taxon>Pentapetalae</taxon>
        <taxon>rosids</taxon>
        <taxon>fabids</taxon>
        <taxon>Cucurbitales</taxon>
        <taxon>Cucurbitaceae</taxon>
        <taxon>Cucurbiteae</taxon>
        <taxon>Cucurbita</taxon>
    </lineage>
</organism>
<reference evidence="2" key="1">
    <citation type="submission" date="2025-08" db="UniProtKB">
        <authorList>
            <consortium name="RefSeq"/>
        </authorList>
    </citation>
    <scope>IDENTIFICATION</scope>
    <source>
        <tissue evidence="2">Young leaves</tissue>
    </source>
</reference>
<dbReference type="Proteomes" id="UP000504609">
    <property type="component" value="Unplaced"/>
</dbReference>
<dbReference type="RefSeq" id="XP_022959632.1">
    <property type="nucleotide sequence ID" value="XM_023103864.1"/>
</dbReference>
<dbReference type="GeneID" id="111460648"/>
<name>A0A6J1H530_CUCMO</name>
<keyword evidence="1" id="KW-1185">Reference proteome</keyword>
<dbReference type="KEGG" id="cmos:111460648"/>
<evidence type="ECO:0000313" key="2">
    <source>
        <dbReference type="RefSeq" id="XP_022959632.1"/>
    </source>
</evidence>
<evidence type="ECO:0000313" key="1">
    <source>
        <dbReference type="Proteomes" id="UP000504609"/>
    </source>
</evidence>
<dbReference type="PANTHER" id="PTHR33237:SF4">
    <property type="entry name" value="F14O23.12"/>
    <property type="match status" value="1"/>
</dbReference>
<gene>
    <name evidence="2" type="primary">LOC111460648</name>
</gene>
<dbReference type="PANTHER" id="PTHR33237">
    <property type="entry name" value="F2P16.13 PROTEIN-RELATED"/>
    <property type="match status" value="1"/>
</dbReference>
<sequence>MARQLQMMMHSSQATAQVGMAGASLLLCAFALFMCASHARKWRHRWNACLDYGYEFEDPVIELNQEATVVTTQRVNTCVVNAPEPENGNDEMFFSREQRAAVWEKNILMGGKCQLPDFSGVILYDSNGNVVTPARTQLPLLTWK</sequence>
<protein>
    <submittedName>
        <fullName evidence="2">Uncharacterized protein LOC111460648</fullName>
    </submittedName>
</protein>